<dbReference type="Pfam" id="PF01261">
    <property type="entry name" value="AP_endonuc_2"/>
    <property type="match status" value="1"/>
</dbReference>
<dbReference type="PANTHER" id="PTHR43489:SF7">
    <property type="entry name" value="3-DEHYDRO-D-GULOSIDE 4-EPIMERASE-RELATED"/>
    <property type="match status" value="1"/>
</dbReference>
<evidence type="ECO:0000313" key="3">
    <source>
        <dbReference type="EMBL" id="MXY94202.1"/>
    </source>
</evidence>
<keyword evidence="1" id="KW-0413">Isomerase</keyword>
<protein>
    <submittedName>
        <fullName evidence="3">TIM barrel protein</fullName>
    </submittedName>
</protein>
<sequence>MQFGICLPIADAGIAHAAGFDFVEPTVRSLSPLDPDFDAIRAPFDSAPLPTPVFNVFVPSEVPVTGPNVNWEQVESYLEAAIGRVAAVGGEKIVFGSGGARNVPDGFDKEEAFTQLVRFLRLAGNVAVRNGVTIVIEPLNSRDSNIITSVAEGMELARETAHLRVRLLADLYHMMEDDEPLENITTCAAWIEHVHVADTHRVAPGEGSYPYEEFFRRLHKGGYSGRISIECRWDDLAAQAGPAGEYLRRMWEETK</sequence>
<proteinExistence type="predicted"/>
<comment type="caution">
    <text evidence="3">The sequence shown here is derived from an EMBL/GenBank/DDBJ whole genome shotgun (WGS) entry which is preliminary data.</text>
</comment>
<dbReference type="AlphaFoldDB" id="A0A6B0YWS5"/>
<dbReference type="GO" id="GO:0016853">
    <property type="term" value="F:isomerase activity"/>
    <property type="evidence" value="ECO:0007669"/>
    <property type="project" value="UniProtKB-KW"/>
</dbReference>
<organism evidence="3">
    <name type="scientific">Caldilineaceae bacterium SB0664_bin_27</name>
    <dbReference type="NCBI Taxonomy" id="2605260"/>
    <lineage>
        <taxon>Bacteria</taxon>
        <taxon>Bacillati</taxon>
        <taxon>Chloroflexota</taxon>
        <taxon>Caldilineae</taxon>
        <taxon>Caldilineales</taxon>
        <taxon>Caldilineaceae</taxon>
    </lineage>
</organism>
<dbReference type="InterPro" id="IPR036237">
    <property type="entry name" value="Xyl_isomerase-like_sf"/>
</dbReference>
<dbReference type="InterPro" id="IPR013022">
    <property type="entry name" value="Xyl_isomerase-like_TIM-brl"/>
</dbReference>
<dbReference type="SUPFAM" id="SSF51658">
    <property type="entry name" value="Xylose isomerase-like"/>
    <property type="match status" value="1"/>
</dbReference>
<accession>A0A6B0YWS5</accession>
<evidence type="ECO:0000256" key="1">
    <source>
        <dbReference type="ARBA" id="ARBA00023235"/>
    </source>
</evidence>
<dbReference type="PANTHER" id="PTHR43489">
    <property type="entry name" value="ISOMERASE"/>
    <property type="match status" value="1"/>
</dbReference>
<feature type="domain" description="Xylose isomerase-like TIM barrel" evidence="2">
    <location>
        <begin position="15"/>
        <end position="243"/>
    </location>
</feature>
<dbReference type="EMBL" id="VXRG01000103">
    <property type="protein sequence ID" value="MXY94202.1"/>
    <property type="molecule type" value="Genomic_DNA"/>
</dbReference>
<name>A0A6B0YWS5_9CHLR</name>
<evidence type="ECO:0000259" key="2">
    <source>
        <dbReference type="Pfam" id="PF01261"/>
    </source>
</evidence>
<dbReference type="InterPro" id="IPR050417">
    <property type="entry name" value="Sugar_Epim/Isomerase"/>
</dbReference>
<gene>
    <name evidence="3" type="ORF">F4Y42_12235</name>
</gene>
<dbReference type="Gene3D" id="3.20.20.150">
    <property type="entry name" value="Divalent-metal-dependent TIM barrel enzymes"/>
    <property type="match status" value="1"/>
</dbReference>
<reference evidence="3" key="1">
    <citation type="submission" date="2019-09" db="EMBL/GenBank/DDBJ databases">
        <title>Characterisation of the sponge microbiome using genome-centric metagenomics.</title>
        <authorList>
            <person name="Engelberts J.P."/>
            <person name="Robbins S.J."/>
            <person name="De Goeij J.M."/>
            <person name="Aranda M."/>
            <person name="Bell S.C."/>
            <person name="Webster N.S."/>
        </authorList>
    </citation>
    <scope>NUCLEOTIDE SEQUENCE</scope>
    <source>
        <strain evidence="3">SB0664_bin_27</strain>
    </source>
</reference>